<gene>
    <name evidence="1" type="ORF">KC571_02420</name>
</gene>
<dbReference type="EMBL" id="JAGQKX010000050">
    <property type="protein sequence ID" value="MCA9390235.1"/>
    <property type="molecule type" value="Genomic_DNA"/>
</dbReference>
<reference evidence="1" key="1">
    <citation type="submission" date="2020-04" db="EMBL/GenBank/DDBJ databases">
        <authorList>
            <person name="Zhang T."/>
        </authorList>
    </citation>
    <scope>NUCLEOTIDE SEQUENCE</scope>
    <source>
        <strain evidence="1">HKST-UBA01</strain>
    </source>
</reference>
<evidence type="ECO:0000313" key="2">
    <source>
        <dbReference type="Proteomes" id="UP000701698"/>
    </source>
</evidence>
<accession>A0A955RQB1</accession>
<proteinExistence type="predicted"/>
<name>A0A955RQB1_UNCKA</name>
<organism evidence="1 2">
    <name type="scientific">candidate division WWE3 bacterium</name>
    <dbReference type="NCBI Taxonomy" id="2053526"/>
    <lineage>
        <taxon>Bacteria</taxon>
        <taxon>Katanobacteria</taxon>
    </lineage>
</organism>
<reference evidence="1" key="2">
    <citation type="journal article" date="2021" name="Microbiome">
        <title>Successional dynamics and alternative stable states in a saline activated sludge microbial community over 9 years.</title>
        <authorList>
            <person name="Wang Y."/>
            <person name="Ye J."/>
            <person name="Ju F."/>
            <person name="Liu L."/>
            <person name="Boyd J.A."/>
            <person name="Deng Y."/>
            <person name="Parks D.H."/>
            <person name="Jiang X."/>
            <person name="Yin X."/>
            <person name="Woodcroft B.J."/>
            <person name="Tyson G.W."/>
            <person name="Hugenholtz P."/>
            <person name="Polz M.F."/>
            <person name="Zhang T."/>
        </authorList>
    </citation>
    <scope>NUCLEOTIDE SEQUENCE</scope>
    <source>
        <strain evidence="1">HKST-UBA01</strain>
    </source>
</reference>
<sequence>MEYPKSDLFPDYALFLLHEFSQQVGIPFEDLLPEVEKAFRNRFVQNPQDRHIKNESGVSWYNAGLRVNELIWLSQNGVDLVALETVSAKTLKPTTVILFTPDTVFVGTHLLSGKSGRFNHYRITAVERETFFEKYLPEPSGMMVVQALKGVTRLATQTEGSVNQMINDMLKFSLGQMPPDEEDLSEPGTCPFCHHELERPSGMFWAGSCPECQTFFWISEGSLVFEEIGSMSFLAEEIGRLLYLPDSQLRRLDFMTTFIKALSEAGDLVVRDDWIFLRWLPEMFDENDKAKVVAFYLAKRSG</sequence>
<dbReference type="AlphaFoldDB" id="A0A955RQB1"/>
<dbReference type="Proteomes" id="UP000701698">
    <property type="component" value="Unassembled WGS sequence"/>
</dbReference>
<comment type="caution">
    <text evidence="1">The sequence shown here is derived from an EMBL/GenBank/DDBJ whole genome shotgun (WGS) entry which is preliminary data.</text>
</comment>
<evidence type="ECO:0000313" key="1">
    <source>
        <dbReference type="EMBL" id="MCA9390235.1"/>
    </source>
</evidence>
<protein>
    <submittedName>
        <fullName evidence="1">Uncharacterized protein</fullName>
    </submittedName>
</protein>